<gene>
    <name evidence="6" type="primary">rsmH</name>
    <name evidence="7" type="ORF">A2Z33_04890</name>
</gene>
<accession>A0A1F5YV74</accession>
<comment type="function">
    <text evidence="6">Specifically methylates the N4 position of cytidine in position 1402 (C1402) of 16S rRNA.</text>
</comment>
<dbReference type="InterPro" id="IPR029063">
    <property type="entry name" value="SAM-dependent_MTases_sf"/>
</dbReference>
<dbReference type="PANTHER" id="PTHR11265">
    <property type="entry name" value="S-ADENOSYL-METHYLTRANSFERASE MRAW"/>
    <property type="match status" value="1"/>
</dbReference>
<evidence type="ECO:0000256" key="4">
    <source>
        <dbReference type="ARBA" id="ARBA00022679"/>
    </source>
</evidence>
<feature type="binding site" evidence="6">
    <location>
        <position position="50"/>
    </location>
    <ligand>
        <name>S-adenosyl-L-methionine</name>
        <dbReference type="ChEBI" id="CHEBI:59789"/>
    </ligand>
</feature>
<dbReference type="Gene3D" id="1.10.150.170">
    <property type="entry name" value="Putative methyltransferase TM0872, insert domain"/>
    <property type="match status" value="1"/>
</dbReference>
<organism evidence="7 8">
    <name type="scientific">Candidatus Gottesmanbacteria bacterium RBG_16_52_11</name>
    <dbReference type="NCBI Taxonomy" id="1798374"/>
    <lineage>
        <taxon>Bacteria</taxon>
        <taxon>Candidatus Gottesmaniibacteriota</taxon>
    </lineage>
</organism>
<evidence type="ECO:0000313" key="8">
    <source>
        <dbReference type="Proteomes" id="UP000178448"/>
    </source>
</evidence>
<evidence type="ECO:0000256" key="6">
    <source>
        <dbReference type="HAMAP-Rule" id="MF_01007"/>
    </source>
</evidence>
<keyword evidence="6" id="KW-0963">Cytoplasm</keyword>
<keyword evidence="3 6" id="KW-0489">Methyltransferase</keyword>
<dbReference type="InterPro" id="IPR002903">
    <property type="entry name" value="RsmH"/>
</dbReference>
<dbReference type="Proteomes" id="UP000178448">
    <property type="component" value="Unassembled WGS sequence"/>
</dbReference>
<keyword evidence="2 6" id="KW-0698">rRNA processing</keyword>
<comment type="subcellular location">
    <subcellularLocation>
        <location evidence="6">Cytoplasm</location>
    </subcellularLocation>
</comment>
<comment type="caution">
    <text evidence="7">The sequence shown here is derived from an EMBL/GenBank/DDBJ whole genome shotgun (WGS) entry which is preliminary data.</text>
</comment>
<keyword evidence="5 6" id="KW-0949">S-adenosyl-L-methionine</keyword>
<evidence type="ECO:0000256" key="3">
    <source>
        <dbReference type="ARBA" id="ARBA00022603"/>
    </source>
</evidence>
<dbReference type="AlphaFoldDB" id="A0A1F5YV74"/>
<evidence type="ECO:0000256" key="1">
    <source>
        <dbReference type="ARBA" id="ARBA00010396"/>
    </source>
</evidence>
<dbReference type="Gene3D" id="3.40.50.150">
    <property type="entry name" value="Vaccinia Virus protein VP39"/>
    <property type="match status" value="1"/>
</dbReference>
<evidence type="ECO:0000313" key="7">
    <source>
        <dbReference type="EMBL" id="OGG03792.1"/>
    </source>
</evidence>
<feature type="binding site" evidence="6">
    <location>
        <position position="111"/>
    </location>
    <ligand>
        <name>S-adenosyl-L-methionine</name>
        <dbReference type="ChEBI" id="CHEBI:59789"/>
    </ligand>
</feature>
<feature type="binding site" evidence="6">
    <location>
        <position position="83"/>
    </location>
    <ligand>
        <name>S-adenosyl-L-methionine</name>
        <dbReference type="ChEBI" id="CHEBI:59789"/>
    </ligand>
</feature>
<dbReference type="PIRSF" id="PIRSF004486">
    <property type="entry name" value="MraW"/>
    <property type="match status" value="1"/>
</dbReference>
<dbReference type="EMBL" id="MFJD01000006">
    <property type="protein sequence ID" value="OGG03792.1"/>
    <property type="molecule type" value="Genomic_DNA"/>
</dbReference>
<dbReference type="SUPFAM" id="SSF53335">
    <property type="entry name" value="S-adenosyl-L-methionine-dependent methyltransferases"/>
    <property type="match status" value="1"/>
</dbReference>
<feature type="binding site" evidence="6">
    <location>
        <position position="104"/>
    </location>
    <ligand>
        <name>S-adenosyl-L-methionine</name>
        <dbReference type="ChEBI" id="CHEBI:59789"/>
    </ligand>
</feature>
<dbReference type="HAMAP" id="MF_01007">
    <property type="entry name" value="16SrRNA_methyltr_H"/>
    <property type="match status" value="1"/>
</dbReference>
<evidence type="ECO:0000256" key="2">
    <source>
        <dbReference type="ARBA" id="ARBA00022552"/>
    </source>
</evidence>
<dbReference type="InterPro" id="IPR023397">
    <property type="entry name" value="SAM-dep_MeTrfase_MraW_recog"/>
</dbReference>
<dbReference type="GO" id="GO:0070475">
    <property type="term" value="P:rRNA base methylation"/>
    <property type="evidence" value="ECO:0007669"/>
    <property type="project" value="UniProtKB-UniRule"/>
</dbReference>
<name>A0A1F5YV74_9BACT</name>
<evidence type="ECO:0000256" key="5">
    <source>
        <dbReference type="ARBA" id="ARBA00022691"/>
    </source>
</evidence>
<comment type="similarity">
    <text evidence="1 6">Belongs to the methyltransferase superfamily. RsmH family.</text>
</comment>
<dbReference type="Pfam" id="PF01795">
    <property type="entry name" value="Methyltransf_5"/>
    <property type="match status" value="1"/>
</dbReference>
<dbReference type="PANTHER" id="PTHR11265:SF0">
    <property type="entry name" value="12S RRNA N4-METHYLCYTIDINE METHYLTRANSFERASE"/>
    <property type="match status" value="1"/>
</dbReference>
<feature type="binding site" evidence="6">
    <location>
        <begin position="33"/>
        <end position="35"/>
    </location>
    <ligand>
        <name>S-adenosyl-L-methionine</name>
        <dbReference type="ChEBI" id="CHEBI:59789"/>
    </ligand>
</feature>
<protein>
    <recommendedName>
        <fullName evidence="6">Ribosomal RNA small subunit methyltransferase H</fullName>
        <ecNumber evidence="6">2.1.1.199</ecNumber>
    </recommendedName>
    <alternativeName>
        <fullName evidence="6">16S rRNA m(4)C1402 methyltransferase</fullName>
    </alternativeName>
    <alternativeName>
        <fullName evidence="6">rRNA (cytosine-N(4)-)-methyltransferase RsmH</fullName>
    </alternativeName>
</protein>
<dbReference type="NCBIfam" id="TIGR00006">
    <property type="entry name" value="16S rRNA (cytosine(1402)-N(4))-methyltransferase RsmH"/>
    <property type="match status" value="1"/>
</dbReference>
<keyword evidence="4 6" id="KW-0808">Transferase</keyword>
<proteinExistence type="inferred from homology"/>
<dbReference type="SUPFAM" id="SSF81799">
    <property type="entry name" value="Putative methyltransferase TM0872, insert domain"/>
    <property type="match status" value="1"/>
</dbReference>
<dbReference type="EC" id="2.1.1.199" evidence="6"/>
<comment type="catalytic activity">
    <reaction evidence="6">
        <text>cytidine(1402) in 16S rRNA + S-adenosyl-L-methionine = N(4)-methylcytidine(1402) in 16S rRNA + S-adenosyl-L-homocysteine + H(+)</text>
        <dbReference type="Rhea" id="RHEA:42928"/>
        <dbReference type="Rhea" id="RHEA-COMP:10286"/>
        <dbReference type="Rhea" id="RHEA-COMP:10287"/>
        <dbReference type="ChEBI" id="CHEBI:15378"/>
        <dbReference type="ChEBI" id="CHEBI:57856"/>
        <dbReference type="ChEBI" id="CHEBI:59789"/>
        <dbReference type="ChEBI" id="CHEBI:74506"/>
        <dbReference type="ChEBI" id="CHEBI:82748"/>
        <dbReference type="EC" id="2.1.1.199"/>
    </reaction>
</comment>
<dbReference type="GO" id="GO:0071424">
    <property type="term" value="F:rRNA (cytosine-N4-)-methyltransferase activity"/>
    <property type="evidence" value="ECO:0007669"/>
    <property type="project" value="UniProtKB-UniRule"/>
</dbReference>
<reference evidence="7 8" key="1">
    <citation type="journal article" date="2016" name="Nat. Commun.">
        <title>Thousands of microbial genomes shed light on interconnected biogeochemical processes in an aquifer system.</title>
        <authorList>
            <person name="Anantharaman K."/>
            <person name="Brown C.T."/>
            <person name="Hug L.A."/>
            <person name="Sharon I."/>
            <person name="Castelle C.J."/>
            <person name="Probst A.J."/>
            <person name="Thomas B.C."/>
            <person name="Singh A."/>
            <person name="Wilkins M.J."/>
            <person name="Karaoz U."/>
            <person name="Brodie E.L."/>
            <person name="Williams K.H."/>
            <person name="Hubbard S.S."/>
            <person name="Banfield J.F."/>
        </authorList>
    </citation>
    <scope>NUCLEOTIDE SEQUENCE [LARGE SCALE GENOMIC DNA]</scope>
</reference>
<sequence>MNRYHNPVMVREAVGALVIRPGHWYIDGTLGGGGHAAEIVRQGGNVLGFDVDRDAIDYCNASFVRMFPDRVSRPAWIFVKESYAAMGTVARRHNITGAAGVLLDLGVSGHQLEDPLRGFGYQHGQQIPDMRFDRESGFSALDLLKQSNREELYEIFSQYGEEKFSRSIADAVVSARQVTGITTIDSLSQAVRQAVGKAPDINAILARVFQALRISVNRELDTLRNGLTEAETVLNKHGRLAVISYHSLEDRIVKRFFVTGEWVLMTKKPLRPEHSEIARNSRARSAKLRVGYKS</sequence>
<dbReference type="GO" id="GO:0005737">
    <property type="term" value="C:cytoplasm"/>
    <property type="evidence" value="ECO:0007669"/>
    <property type="project" value="UniProtKB-SubCell"/>
</dbReference>
<dbReference type="STRING" id="1798374.A2Z33_04890"/>